<reference evidence="1 2" key="1">
    <citation type="journal article" date="2011" name="Genome Res.">
        <title>Whole genome sequencing of multiple Leishmania donovani clinical isolates provides insights into population structure and mechanisms of drug resistance.</title>
        <authorList>
            <person name="Downing T."/>
            <person name="Imamura H."/>
            <person name="Decuypere S."/>
            <person name="Clark T.G."/>
            <person name="Coombs G.H."/>
            <person name="Cotton J.A."/>
            <person name="Hilley J.D."/>
            <person name="de Doncker S."/>
            <person name="Maes I."/>
            <person name="Mottram J.C."/>
            <person name="Quail M.A."/>
            <person name="Rijal S."/>
            <person name="Sanders M."/>
            <person name="Schonian G."/>
            <person name="Stark O."/>
            <person name="Sundar S."/>
            <person name="Vanaerschot M."/>
            <person name="Hertz-Fowler C."/>
            <person name="Dujardin J.C."/>
            <person name="Berriman M."/>
        </authorList>
    </citation>
    <scope>NUCLEOTIDE SEQUENCE [LARGE SCALE GENOMIC DNA]</scope>
    <source>
        <strain evidence="1 2">BPK282A1</strain>
    </source>
</reference>
<proteinExistence type="predicted"/>
<sequence length="28" mass="2716">MADAARTAALYAAVVLVLLCAVALPSAA</sequence>
<accession>E9BN08</accession>
<dbReference type="RefSeq" id="XP_003863325.1">
    <property type="nucleotide sequence ID" value="XM_003863277.1"/>
</dbReference>
<dbReference type="EMBL" id="FR799618">
    <property type="protein sequence ID" value="CBZ36636.1"/>
    <property type="molecule type" value="Genomic_DNA"/>
</dbReference>
<organism evidence="1 2">
    <name type="scientific">Leishmania donovani</name>
    <dbReference type="NCBI Taxonomy" id="5661"/>
    <lineage>
        <taxon>Eukaryota</taxon>
        <taxon>Discoba</taxon>
        <taxon>Euglenozoa</taxon>
        <taxon>Kinetoplastea</taxon>
        <taxon>Metakinetoplastina</taxon>
        <taxon>Trypanosomatida</taxon>
        <taxon>Trypanosomatidae</taxon>
        <taxon>Leishmaniinae</taxon>
        <taxon>Leishmania</taxon>
    </lineage>
</organism>
<dbReference type="KEGG" id="ldo:LDBPK_312370"/>
<gene>
    <name evidence="1" type="ORF">LDBPK_312370</name>
</gene>
<name>E9BN08_LEIDO</name>
<reference evidence="2" key="2">
    <citation type="submission" date="2011-02" db="EMBL/GenBank/DDBJ databases">
        <title>Whole genome sequencing of Leishmania donovani clinical lines reveals dynamic variation related to drug resistance.</title>
        <authorList>
            <person name="Downing T."/>
            <person name="Imamura H."/>
            <person name="Sanders M."/>
            <person name="Decuypere S."/>
            <person name="Hertz-Fowler C."/>
            <person name="Clark T.G."/>
            <person name="Rijal S."/>
            <person name="Sundar S."/>
            <person name="Quail M.A."/>
            <person name="De Doncker S."/>
            <person name="Maes I."/>
            <person name="Vanaerschot M."/>
            <person name="Stark O."/>
            <person name="Schonian G."/>
            <person name="Dujardin J.C."/>
            <person name="Berriman M."/>
        </authorList>
    </citation>
    <scope>NUCLEOTIDE SEQUENCE [LARGE SCALE GENOMIC DNA]</scope>
    <source>
        <strain evidence="2">BPK282A1</strain>
    </source>
</reference>
<protein>
    <submittedName>
        <fullName evidence="1">3'-nucleotidase/nuclease, putative</fullName>
    </submittedName>
</protein>
<dbReference type="AlphaFoldDB" id="E9BN08"/>
<evidence type="ECO:0000313" key="1">
    <source>
        <dbReference type="EMBL" id="CBZ36636.1"/>
    </source>
</evidence>
<dbReference type="Proteomes" id="UP000008980">
    <property type="component" value="Chromosome 31"/>
</dbReference>
<dbReference type="VEuPathDB" id="TriTrypDB:LdBPK_312370.1"/>
<evidence type="ECO:0000313" key="2">
    <source>
        <dbReference type="Proteomes" id="UP000008980"/>
    </source>
</evidence>
<dbReference type="GeneID" id="13389657"/>